<keyword evidence="1" id="KW-0805">Transcription regulation</keyword>
<dbReference type="PRINTS" id="PR00598">
    <property type="entry name" value="HTHMARR"/>
</dbReference>
<dbReference type="SUPFAM" id="SSF46785">
    <property type="entry name" value="Winged helix' DNA-binding domain"/>
    <property type="match status" value="1"/>
</dbReference>
<dbReference type="EMBL" id="QVIG01000003">
    <property type="protein sequence ID" value="RGD55607.1"/>
    <property type="molecule type" value="Genomic_DNA"/>
</dbReference>
<keyword evidence="3" id="KW-0804">Transcription</keyword>
<name>A0A372ZK37_9ACTN</name>
<protein>
    <submittedName>
        <fullName evidence="6">MarR family transcriptional regulator</fullName>
    </submittedName>
</protein>
<dbReference type="Pfam" id="PF01047">
    <property type="entry name" value="MarR"/>
    <property type="match status" value="1"/>
</dbReference>
<evidence type="ECO:0000313" key="6">
    <source>
        <dbReference type="EMBL" id="RGD55607.1"/>
    </source>
</evidence>
<reference evidence="6 7" key="1">
    <citation type="submission" date="2018-08" db="EMBL/GenBank/DDBJ databases">
        <title>Diversity &amp; Physiological Properties of Lignin-Decomposing Actinobacteria from Soil.</title>
        <authorList>
            <person name="Roh S.G."/>
            <person name="Kim S.B."/>
        </authorList>
    </citation>
    <scope>NUCLEOTIDE SEQUENCE [LARGE SCALE GENOMIC DNA]</scope>
    <source>
        <strain evidence="6 7">MMS17-GH009</strain>
    </source>
</reference>
<keyword evidence="2" id="KW-0238">DNA-binding</keyword>
<gene>
    <name evidence="6" type="ORF">DR950_40395</name>
</gene>
<keyword evidence="7" id="KW-1185">Reference proteome</keyword>
<dbReference type="GO" id="GO:0003700">
    <property type="term" value="F:DNA-binding transcription factor activity"/>
    <property type="evidence" value="ECO:0007669"/>
    <property type="project" value="InterPro"/>
</dbReference>
<dbReference type="Gene3D" id="1.10.10.10">
    <property type="entry name" value="Winged helix-like DNA-binding domain superfamily/Winged helix DNA-binding domain"/>
    <property type="match status" value="1"/>
</dbReference>
<proteinExistence type="predicted"/>
<dbReference type="GO" id="GO:0006950">
    <property type="term" value="P:response to stress"/>
    <property type="evidence" value="ECO:0007669"/>
    <property type="project" value="TreeGrafter"/>
</dbReference>
<feature type="region of interest" description="Disordered" evidence="4">
    <location>
        <begin position="1"/>
        <end position="26"/>
    </location>
</feature>
<evidence type="ECO:0000313" key="7">
    <source>
        <dbReference type="Proteomes" id="UP000263377"/>
    </source>
</evidence>
<dbReference type="InterPro" id="IPR039422">
    <property type="entry name" value="MarR/SlyA-like"/>
</dbReference>
<evidence type="ECO:0000256" key="2">
    <source>
        <dbReference type="ARBA" id="ARBA00023125"/>
    </source>
</evidence>
<dbReference type="InterPro" id="IPR023187">
    <property type="entry name" value="Tscrpt_reg_MarR-type_CS"/>
</dbReference>
<evidence type="ECO:0000256" key="4">
    <source>
        <dbReference type="SAM" id="MobiDB-lite"/>
    </source>
</evidence>
<dbReference type="PROSITE" id="PS50995">
    <property type="entry name" value="HTH_MARR_2"/>
    <property type="match status" value="1"/>
</dbReference>
<accession>A0A372ZK37</accession>
<evidence type="ECO:0000256" key="1">
    <source>
        <dbReference type="ARBA" id="ARBA00023015"/>
    </source>
</evidence>
<dbReference type="GO" id="GO:0003677">
    <property type="term" value="F:DNA binding"/>
    <property type="evidence" value="ECO:0007669"/>
    <property type="project" value="UniProtKB-KW"/>
</dbReference>
<dbReference type="InterPro" id="IPR036388">
    <property type="entry name" value="WH-like_DNA-bd_sf"/>
</dbReference>
<dbReference type="InterPro" id="IPR000835">
    <property type="entry name" value="HTH_MarR-typ"/>
</dbReference>
<comment type="caution">
    <text evidence="6">The sequence shown here is derived from an EMBL/GenBank/DDBJ whole genome shotgun (WGS) entry which is preliminary data.</text>
</comment>
<organism evidence="6 7">
    <name type="scientific">Kitasatospora xanthocidica</name>
    <dbReference type="NCBI Taxonomy" id="83382"/>
    <lineage>
        <taxon>Bacteria</taxon>
        <taxon>Bacillati</taxon>
        <taxon>Actinomycetota</taxon>
        <taxon>Actinomycetes</taxon>
        <taxon>Kitasatosporales</taxon>
        <taxon>Streptomycetaceae</taxon>
        <taxon>Kitasatospora</taxon>
    </lineage>
</organism>
<dbReference type="Proteomes" id="UP000263377">
    <property type="component" value="Unassembled WGS sequence"/>
</dbReference>
<dbReference type="PANTHER" id="PTHR33164">
    <property type="entry name" value="TRANSCRIPTIONAL REGULATOR, MARR FAMILY"/>
    <property type="match status" value="1"/>
</dbReference>
<dbReference type="InterPro" id="IPR036390">
    <property type="entry name" value="WH_DNA-bd_sf"/>
</dbReference>
<dbReference type="PANTHER" id="PTHR33164:SF104">
    <property type="entry name" value="TRANSCRIPTIONAL REGULATORY PROTEIN"/>
    <property type="match status" value="1"/>
</dbReference>
<dbReference type="PROSITE" id="PS01117">
    <property type="entry name" value="HTH_MARR_1"/>
    <property type="match status" value="1"/>
</dbReference>
<dbReference type="RefSeq" id="WP_117492939.1">
    <property type="nucleotide sequence ID" value="NZ_QVIG01000003.1"/>
</dbReference>
<evidence type="ECO:0000256" key="3">
    <source>
        <dbReference type="ARBA" id="ARBA00023163"/>
    </source>
</evidence>
<feature type="domain" description="HTH marR-type" evidence="5">
    <location>
        <begin position="40"/>
        <end position="173"/>
    </location>
</feature>
<dbReference type="SMART" id="SM00347">
    <property type="entry name" value="HTH_MARR"/>
    <property type="match status" value="1"/>
</dbReference>
<dbReference type="AlphaFoldDB" id="A0A372ZK37"/>
<evidence type="ECO:0000259" key="5">
    <source>
        <dbReference type="PROSITE" id="PS50995"/>
    </source>
</evidence>
<sequence>MAEHPSEQHTPPHDRTEPRDWTDGHVDRWQPVLPDLDPVIEASVTRMWRLTRHLGRVREQGVADYGLHKHEFDTLHVLAGRGGHAAPSDLRADLNLAPASVTGRLETLERRGFVLRTPSTEDRRKVDIVLTEAGRAAWRKALDVVGREEQRLLGVLSEEERRTLADLLRKVMLAQETTPEG</sequence>